<evidence type="ECO:0000313" key="2">
    <source>
        <dbReference type="Proteomes" id="UP000521943"/>
    </source>
</evidence>
<dbReference type="Proteomes" id="UP000521943">
    <property type="component" value="Unassembled WGS sequence"/>
</dbReference>
<name>A0A8H6LYJ4_9AGAR</name>
<sequence length="333" mass="37349">MKTTHQANEGILPPELNSGIAAFCSGECLRHLALVNKEFQAHAEKLLYARVAVRTSQEWRVSAFETLATNATKAAYVKFLSLEFSREKQPTDSSIVERLLTAGPALTNLRDFRIRLRNDLRNHVGDLDDMLSAGHFHLNTLFADNYFDFDMILEGQKQLGVLGIFQVSNNDAPASLLQSIKGFSLLSVGLARETYLPVYNNIDIVPELLSLEQAQNFDVILGQAFESDAMFAVSTKAERVTTAFVYLQDVPSREVFEAFIAAASRIFVNLCELELHLGRIEDTLEEWRKKPVVWPRTLTKIMVWNWSPGDPTSTRGWFGGSPAEFTNALSKVM</sequence>
<dbReference type="EMBL" id="JACGCI010000089">
    <property type="protein sequence ID" value="KAF6746779.1"/>
    <property type="molecule type" value="Genomic_DNA"/>
</dbReference>
<protein>
    <submittedName>
        <fullName evidence="1">Uncharacterized protein</fullName>
    </submittedName>
</protein>
<proteinExistence type="predicted"/>
<evidence type="ECO:0000313" key="1">
    <source>
        <dbReference type="EMBL" id="KAF6746779.1"/>
    </source>
</evidence>
<gene>
    <name evidence="1" type="ORF">DFP72DRAFT_621570</name>
</gene>
<comment type="caution">
    <text evidence="1">The sequence shown here is derived from an EMBL/GenBank/DDBJ whole genome shotgun (WGS) entry which is preliminary data.</text>
</comment>
<keyword evidence="2" id="KW-1185">Reference proteome</keyword>
<dbReference type="AlphaFoldDB" id="A0A8H6LYJ4"/>
<organism evidence="1 2">
    <name type="scientific">Ephemerocybe angulata</name>
    <dbReference type="NCBI Taxonomy" id="980116"/>
    <lineage>
        <taxon>Eukaryota</taxon>
        <taxon>Fungi</taxon>
        <taxon>Dikarya</taxon>
        <taxon>Basidiomycota</taxon>
        <taxon>Agaricomycotina</taxon>
        <taxon>Agaricomycetes</taxon>
        <taxon>Agaricomycetidae</taxon>
        <taxon>Agaricales</taxon>
        <taxon>Agaricineae</taxon>
        <taxon>Psathyrellaceae</taxon>
        <taxon>Ephemerocybe</taxon>
    </lineage>
</organism>
<dbReference type="OrthoDB" id="3065666at2759"/>
<reference evidence="1 2" key="1">
    <citation type="submission" date="2020-07" db="EMBL/GenBank/DDBJ databases">
        <title>Comparative genomics of pyrophilous fungi reveals a link between fire events and developmental genes.</title>
        <authorList>
            <consortium name="DOE Joint Genome Institute"/>
            <person name="Steindorff A.S."/>
            <person name="Carver A."/>
            <person name="Calhoun S."/>
            <person name="Stillman K."/>
            <person name="Liu H."/>
            <person name="Lipzen A."/>
            <person name="Pangilinan J."/>
            <person name="Labutti K."/>
            <person name="Bruns T.D."/>
            <person name="Grigoriev I.V."/>
        </authorList>
    </citation>
    <scope>NUCLEOTIDE SEQUENCE [LARGE SCALE GENOMIC DNA]</scope>
    <source>
        <strain evidence="1 2">CBS 144469</strain>
    </source>
</reference>
<accession>A0A8H6LYJ4</accession>